<reference evidence="1 2" key="1">
    <citation type="submission" date="2014-04" db="EMBL/GenBank/DDBJ databases">
        <title>The Genome Sequence of Mycobacterium tuberculosis TKK-01-0051.</title>
        <authorList>
            <consortium name="The Broad Institute Genomics Platform"/>
            <consortium name="The Broad Institute Genome Sequencing Center for Infectious Disease"/>
            <person name="Earl A.M."/>
            <person name="Cohen K."/>
            <person name="Pym A."/>
            <person name="Bishai W."/>
            <person name="Maharaj K."/>
            <person name="Desjardins C."/>
            <person name="Abeel T."/>
            <person name="Young S."/>
            <person name="Zeng Q."/>
            <person name="Gargeya S."/>
            <person name="Abouelleil A."/>
            <person name="Alvarado L."/>
            <person name="Chapman S.B."/>
            <person name="Gainer-Dewar J."/>
            <person name="Goldberg J."/>
            <person name="Griggs A."/>
            <person name="Gujja S."/>
            <person name="Hansen M."/>
            <person name="Howarth C."/>
            <person name="Imamovic A."/>
            <person name="Larimer J."/>
            <person name="Murphy C."/>
            <person name="Naylor J."/>
            <person name="Pearson M."/>
            <person name="Poon T.W."/>
            <person name="Priest M."/>
            <person name="Roberts A."/>
            <person name="Saif S."/>
            <person name="Shea T."/>
            <person name="Sykes S."/>
            <person name="Wortman J."/>
            <person name="Nusbaum C."/>
            <person name="Birren B."/>
        </authorList>
    </citation>
    <scope>NUCLEOTIDE SEQUENCE [LARGE SCALE GENOMIC DNA]</scope>
    <source>
        <strain evidence="1 2">TKK-01-0051</strain>
    </source>
</reference>
<dbReference type="PATRIC" id="fig|1324261.3.peg.4531"/>
<proteinExistence type="predicted"/>
<sequence length="328" mass="36440">MERAPLDWWLDRINLLIDMMGDVDLGGAVELDYSEASLSAVEAAARNRLGDPAEALYDEQQSFTAGVVAYLGEALMRVGGGRWDWVAEAPDGVEVADAVLRQRLAEHRWRIDSAGEPDATGLPIIRPDAESGLEELSPTHLVLQALASDESAVLSVVHERWQRAVKSHAATNPDWSPVKERTLADGLFNAPPPSTVLDEWLARREKRFPDWAAANGGSWDYTPDSIDRLTELVLRNTPTVAAIRDPGNADFVDGACYYLGEMLRRGCPSRWVYREFRDEGDPITANFQLQLDDDAGFTGPFHVLSFMLERGDLGRPRAYYDEWIGGIQ</sequence>
<dbReference type="EMBL" id="JLXW01000010">
    <property type="protein sequence ID" value="KBZ61536.1"/>
    <property type="molecule type" value="Genomic_DNA"/>
</dbReference>
<name>A0A051TYW5_9MYCO</name>
<gene>
    <name evidence="1" type="ORF">K875_04498</name>
</gene>
<comment type="caution">
    <text evidence="1">The sequence shown here is derived from an EMBL/GenBank/DDBJ whole genome shotgun (WGS) entry which is preliminary data.</text>
</comment>
<evidence type="ECO:0000313" key="1">
    <source>
        <dbReference type="EMBL" id="KBZ61536.1"/>
    </source>
</evidence>
<evidence type="ECO:0000313" key="2">
    <source>
        <dbReference type="Proteomes" id="UP000025947"/>
    </source>
</evidence>
<dbReference type="Proteomes" id="UP000025947">
    <property type="component" value="Unassembled WGS sequence"/>
</dbReference>
<accession>A0A051TYW5</accession>
<keyword evidence="2" id="KW-1185">Reference proteome</keyword>
<organism evidence="1 2">
    <name type="scientific">Mycobacterium [tuberculosis] TKK-01-0051</name>
    <dbReference type="NCBI Taxonomy" id="1324261"/>
    <lineage>
        <taxon>Bacteria</taxon>
        <taxon>Bacillati</taxon>
        <taxon>Actinomycetota</taxon>
        <taxon>Actinomycetes</taxon>
        <taxon>Mycobacteriales</taxon>
        <taxon>Mycobacteriaceae</taxon>
        <taxon>Mycobacterium</taxon>
        <taxon>Mycobacterium avium complex (MAC)</taxon>
    </lineage>
</organism>
<protein>
    <submittedName>
        <fullName evidence="1">Uncharacterized protein</fullName>
    </submittedName>
</protein>
<dbReference type="HOGENOM" id="CLU_854779_0_0_11"/>
<dbReference type="AlphaFoldDB" id="A0A051TYW5"/>